<dbReference type="Proteomes" id="UP001054821">
    <property type="component" value="Chromosome 7"/>
</dbReference>
<dbReference type="AlphaFoldDB" id="A0AAD4V433"/>
<proteinExistence type="predicted"/>
<accession>A0AAD4V433</accession>
<organism evidence="1 2">
    <name type="scientific">Prunus dulcis</name>
    <name type="common">Almond</name>
    <name type="synonym">Amygdalus dulcis</name>
    <dbReference type="NCBI Taxonomy" id="3755"/>
    <lineage>
        <taxon>Eukaryota</taxon>
        <taxon>Viridiplantae</taxon>
        <taxon>Streptophyta</taxon>
        <taxon>Embryophyta</taxon>
        <taxon>Tracheophyta</taxon>
        <taxon>Spermatophyta</taxon>
        <taxon>Magnoliopsida</taxon>
        <taxon>eudicotyledons</taxon>
        <taxon>Gunneridae</taxon>
        <taxon>Pentapetalae</taxon>
        <taxon>rosids</taxon>
        <taxon>fabids</taxon>
        <taxon>Rosales</taxon>
        <taxon>Rosaceae</taxon>
        <taxon>Amygdaloideae</taxon>
        <taxon>Amygdaleae</taxon>
        <taxon>Prunus</taxon>
    </lineage>
</organism>
<protein>
    <submittedName>
        <fullName evidence="1">Uncharacterized protein</fullName>
    </submittedName>
</protein>
<evidence type="ECO:0000313" key="1">
    <source>
        <dbReference type="EMBL" id="KAI5317146.1"/>
    </source>
</evidence>
<comment type="caution">
    <text evidence="1">The sequence shown here is derived from an EMBL/GenBank/DDBJ whole genome shotgun (WGS) entry which is preliminary data.</text>
</comment>
<reference evidence="1 2" key="1">
    <citation type="journal article" date="2022" name="G3 (Bethesda)">
        <title>Whole-genome sequence and methylome profiling of the almond [Prunus dulcis (Mill.) D.A. Webb] cultivar 'Nonpareil'.</title>
        <authorList>
            <person name="D'Amico-Willman K.M."/>
            <person name="Ouma W.Z."/>
            <person name="Meulia T."/>
            <person name="Sideli G.M."/>
            <person name="Gradziel T.M."/>
            <person name="Fresnedo-Ramirez J."/>
        </authorList>
    </citation>
    <scope>NUCLEOTIDE SEQUENCE [LARGE SCALE GENOMIC DNA]</scope>
    <source>
        <strain evidence="1">Clone GOH B32 T37-40</strain>
    </source>
</reference>
<name>A0AAD4V433_PRUDU</name>
<evidence type="ECO:0000313" key="2">
    <source>
        <dbReference type="Proteomes" id="UP001054821"/>
    </source>
</evidence>
<keyword evidence="2" id="KW-1185">Reference proteome</keyword>
<gene>
    <name evidence="1" type="ORF">L3X38_036853</name>
</gene>
<dbReference type="EMBL" id="JAJFAZ020000007">
    <property type="protein sequence ID" value="KAI5317146.1"/>
    <property type="molecule type" value="Genomic_DNA"/>
</dbReference>
<sequence>MHCEPYQLSGYREEAKNVSPLRKKPKLLYAEKTQVGSVPSSSAGVKYLVGADSGKVGGTCSARDVLLKPPADKFENRDLLCEVVRSQTSSPTIWA</sequence>